<dbReference type="SUPFAM" id="SSF81383">
    <property type="entry name" value="F-box domain"/>
    <property type="match status" value="1"/>
</dbReference>
<evidence type="ECO:0008006" key="3">
    <source>
        <dbReference type="Google" id="ProtNLM"/>
    </source>
</evidence>
<proteinExistence type="predicted"/>
<protein>
    <recommendedName>
        <fullName evidence="3">F-box domain-containing protein</fullName>
    </recommendedName>
</protein>
<accession>A0AAD7MBJ2</accession>
<dbReference type="Proteomes" id="UP001221757">
    <property type="component" value="Unassembled WGS sequence"/>
</dbReference>
<keyword evidence="2" id="KW-1185">Reference proteome</keyword>
<dbReference type="AlphaFoldDB" id="A0AAD7MBJ2"/>
<dbReference type="EMBL" id="JARKIE010000002">
    <property type="protein sequence ID" value="KAJ7709502.1"/>
    <property type="molecule type" value="Genomic_DNA"/>
</dbReference>
<comment type="caution">
    <text evidence="1">The sequence shown here is derived from an EMBL/GenBank/DDBJ whole genome shotgun (WGS) entry which is preliminary data.</text>
</comment>
<evidence type="ECO:0000313" key="1">
    <source>
        <dbReference type="EMBL" id="KAJ7709502.1"/>
    </source>
</evidence>
<name>A0AAD7MBJ2_MYCRO</name>
<evidence type="ECO:0000313" key="2">
    <source>
        <dbReference type="Proteomes" id="UP001221757"/>
    </source>
</evidence>
<gene>
    <name evidence="1" type="ORF">B0H17DRAFT_1028153</name>
</gene>
<reference evidence="1" key="1">
    <citation type="submission" date="2023-03" db="EMBL/GenBank/DDBJ databases">
        <title>Massive genome expansion in bonnet fungi (Mycena s.s.) driven by repeated elements and novel gene families across ecological guilds.</title>
        <authorList>
            <consortium name="Lawrence Berkeley National Laboratory"/>
            <person name="Harder C.B."/>
            <person name="Miyauchi S."/>
            <person name="Viragh M."/>
            <person name="Kuo A."/>
            <person name="Thoen E."/>
            <person name="Andreopoulos B."/>
            <person name="Lu D."/>
            <person name="Skrede I."/>
            <person name="Drula E."/>
            <person name="Henrissat B."/>
            <person name="Morin E."/>
            <person name="Kohler A."/>
            <person name="Barry K."/>
            <person name="LaButti K."/>
            <person name="Morin E."/>
            <person name="Salamov A."/>
            <person name="Lipzen A."/>
            <person name="Mereny Z."/>
            <person name="Hegedus B."/>
            <person name="Baldrian P."/>
            <person name="Stursova M."/>
            <person name="Weitz H."/>
            <person name="Taylor A."/>
            <person name="Grigoriev I.V."/>
            <person name="Nagy L.G."/>
            <person name="Martin F."/>
            <person name="Kauserud H."/>
        </authorList>
    </citation>
    <scope>NUCLEOTIDE SEQUENCE</scope>
    <source>
        <strain evidence="1">CBHHK067</strain>
    </source>
</reference>
<dbReference type="InterPro" id="IPR036047">
    <property type="entry name" value="F-box-like_dom_sf"/>
</dbReference>
<sequence length="377" mass="41526">MTADFPPELVHLILDHLQLIGSSSLRQCALVCKSWQYPSSSRLFALITLVVTPDAIDSFFAVADTSLLPLADFIRKLRLEEEEDAEGGVVRPIRALERLRRVQTLSLVMTDSALERARDWLSTTFPAVHTLTFHAYRPDSMRPILAVISDFPALEKLVIVRASAGFFATHAFPPDYVFPPRLRAVFITHKIEAFFLQIVSLNTIPQFASITWPEFGGWPHAGSAMGTYFSCAGAALRHLRLCPGFRQPFSLAVEAAALRHCTGLRSLYIGSTRDRRPHTILLSALPHLRAPELALITLAPPYGRSIVRGADLVSDTDADIHLDDPDTWRGIDKALSGALFAGLETLDVALGGKAWLGPCLVRHMPLCAARGILVLNH</sequence>
<organism evidence="1 2">
    <name type="scientific">Mycena rosella</name>
    <name type="common">Pink bonnet</name>
    <name type="synonym">Agaricus rosellus</name>
    <dbReference type="NCBI Taxonomy" id="1033263"/>
    <lineage>
        <taxon>Eukaryota</taxon>
        <taxon>Fungi</taxon>
        <taxon>Dikarya</taxon>
        <taxon>Basidiomycota</taxon>
        <taxon>Agaricomycotina</taxon>
        <taxon>Agaricomycetes</taxon>
        <taxon>Agaricomycetidae</taxon>
        <taxon>Agaricales</taxon>
        <taxon>Marasmiineae</taxon>
        <taxon>Mycenaceae</taxon>
        <taxon>Mycena</taxon>
    </lineage>
</organism>